<protein>
    <submittedName>
        <fullName evidence="2">Uncharacterized protein</fullName>
    </submittedName>
</protein>
<dbReference type="AlphaFoldDB" id="M8BXF5"/>
<sequence length="117" mass="13322">MEVTVTRQRKDWHCKFRHCSKACKEIYSRNVTGQIDHTGTEKQGRLVRFWTVYHASALDECRHQGNNGGSSSGPRHLVLEQHSRDDSAHHATFPPTCSTISGILELEESSFQTRKAK</sequence>
<proteinExistence type="predicted"/>
<feature type="compositionally biased region" description="Basic and acidic residues" evidence="1">
    <location>
        <begin position="77"/>
        <end position="89"/>
    </location>
</feature>
<feature type="region of interest" description="Disordered" evidence="1">
    <location>
        <begin position="62"/>
        <end position="94"/>
    </location>
</feature>
<evidence type="ECO:0000313" key="2">
    <source>
        <dbReference type="EnsemblPlants" id="EMT26639"/>
    </source>
</evidence>
<evidence type="ECO:0000256" key="1">
    <source>
        <dbReference type="SAM" id="MobiDB-lite"/>
    </source>
</evidence>
<name>M8BXF5_AEGTA</name>
<dbReference type="EnsemblPlants" id="EMT26639">
    <property type="protein sequence ID" value="EMT26639"/>
    <property type="gene ID" value="F775_08338"/>
</dbReference>
<reference evidence="2" key="1">
    <citation type="submission" date="2015-06" db="UniProtKB">
        <authorList>
            <consortium name="EnsemblPlants"/>
        </authorList>
    </citation>
    <scope>IDENTIFICATION</scope>
</reference>
<accession>M8BXF5</accession>
<organism evidence="2">
    <name type="scientific">Aegilops tauschii</name>
    <name type="common">Tausch's goatgrass</name>
    <name type="synonym">Aegilops squarrosa</name>
    <dbReference type="NCBI Taxonomy" id="37682"/>
    <lineage>
        <taxon>Eukaryota</taxon>
        <taxon>Viridiplantae</taxon>
        <taxon>Streptophyta</taxon>
        <taxon>Embryophyta</taxon>
        <taxon>Tracheophyta</taxon>
        <taxon>Spermatophyta</taxon>
        <taxon>Magnoliopsida</taxon>
        <taxon>Liliopsida</taxon>
        <taxon>Poales</taxon>
        <taxon>Poaceae</taxon>
        <taxon>BOP clade</taxon>
        <taxon>Pooideae</taxon>
        <taxon>Triticodae</taxon>
        <taxon>Triticeae</taxon>
        <taxon>Triticinae</taxon>
        <taxon>Aegilops</taxon>
    </lineage>
</organism>